<sequence length="138" mass="15422">MSKLLTPKELSMFQNAPEDDLVDLAIDLDVPVPEEIDLAGMLDAIVRNLADLGKREGLPFSRYDQEDLEQLEQMERSAIAKLNGVDPSADVDTQISGLLKTGGKIYKTYRKTRPKSQIPLYLPMLLSPLARHLVNEES</sequence>
<name>E0XS21_9DELT</name>
<protein>
    <submittedName>
        <fullName evidence="1">Uncharacterized protein</fullName>
    </submittedName>
</protein>
<reference evidence="1" key="1">
    <citation type="journal article" date="2011" name="Environ. Microbiol.">
        <title>Time-series analyses of Monterey Bay coastal microbial picoplankton using a 'genome proxy' microarray.</title>
        <authorList>
            <person name="Rich V.I."/>
            <person name="Pham V.D."/>
            <person name="Eppley J."/>
            <person name="Shi Y."/>
            <person name="DeLong E.F."/>
        </authorList>
    </citation>
    <scope>NUCLEOTIDE SEQUENCE</scope>
</reference>
<accession>E0XS21</accession>
<organism evidence="1">
    <name type="scientific">uncultured delta proteobacterium HF0070_10I02</name>
    <dbReference type="NCBI Taxonomy" id="710824"/>
    <lineage>
        <taxon>Bacteria</taxon>
        <taxon>Deltaproteobacteria</taxon>
        <taxon>environmental samples</taxon>
    </lineage>
</organism>
<dbReference type="EMBL" id="GU474857">
    <property type="protein sequence ID" value="ADI17212.1"/>
    <property type="molecule type" value="Genomic_DNA"/>
</dbReference>
<evidence type="ECO:0000313" key="1">
    <source>
        <dbReference type="EMBL" id="ADI17212.1"/>
    </source>
</evidence>
<proteinExistence type="predicted"/>
<dbReference type="AlphaFoldDB" id="E0XS21"/>